<proteinExistence type="predicted"/>
<accession>A0AAQ3Q4V8</accession>
<dbReference type="Gene3D" id="3.30.420.40">
    <property type="match status" value="1"/>
</dbReference>
<dbReference type="AlphaFoldDB" id="A0AAQ3Q4V8"/>
<dbReference type="EMBL" id="CP136891">
    <property type="protein sequence ID" value="WOK97838.1"/>
    <property type="molecule type" value="Genomic_DNA"/>
</dbReference>
<keyword evidence="2" id="KW-1185">Reference proteome</keyword>
<reference evidence="1 2" key="1">
    <citation type="submission" date="2023-10" db="EMBL/GenBank/DDBJ databases">
        <title>Chromosome-scale genome assembly provides insights into flower coloration mechanisms of Canna indica.</title>
        <authorList>
            <person name="Li C."/>
        </authorList>
    </citation>
    <scope>NUCLEOTIDE SEQUENCE [LARGE SCALE GENOMIC DNA]</scope>
    <source>
        <tissue evidence="1">Flower</tissue>
    </source>
</reference>
<organism evidence="1 2">
    <name type="scientific">Canna indica</name>
    <name type="common">Indian-shot</name>
    <dbReference type="NCBI Taxonomy" id="4628"/>
    <lineage>
        <taxon>Eukaryota</taxon>
        <taxon>Viridiplantae</taxon>
        <taxon>Streptophyta</taxon>
        <taxon>Embryophyta</taxon>
        <taxon>Tracheophyta</taxon>
        <taxon>Spermatophyta</taxon>
        <taxon>Magnoliopsida</taxon>
        <taxon>Liliopsida</taxon>
        <taxon>Zingiberales</taxon>
        <taxon>Cannaceae</taxon>
        <taxon>Canna</taxon>
    </lineage>
</organism>
<sequence>MIQVGVVAYKATPSSSSRSSKGIILNPITSLYYVAPCCMVVRLVPCRGQNLLILAHKLGHYIQLGIIVDDTIGEAYDKTARWLALIWVKVVALL</sequence>
<name>A0AAQ3Q4V8_9LILI</name>
<gene>
    <name evidence="1" type="ORF">Cni_G06546</name>
</gene>
<dbReference type="Proteomes" id="UP001327560">
    <property type="component" value="Chromosome 2"/>
</dbReference>
<evidence type="ECO:0000313" key="2">
    <source>
        <dbReference type="Proteomes" id="UP001327560"/>
    </source>
</evidence>
<evidence type="ECO:0000313" key="1">
    <source>
        <dbReference type="EMBL" id="WOK97838.1"/>
    </source>
</evidence>
<protein>
    <submittedName>
        <fullName evidence="1">tRNA N6-adenosine threonylcarbamoyltransferase, mitochondrial</fullName>
    </submittedName>
</protein>